<evidence type="ECO:0000256" key="9">
    <source>
        <dbReference type="ARBA" id="ARBA00023136"/>
    </source>
</evidence>
<dbReference type="CDD" id="cd03214">
    <property type="entry name" value="ABC_Iron-Siderophores_B12_Hemin"/>
    <property type="match status" value="1"/>
</dbReference>
<dbReference type="InterPro" id="IPR003593">
    <property type="entry name" value="AAA+_ATPase"/>
</dbReference>
<evidence type="ECO:0000256" key="7">
    <source>
        <dbReference type="ARBA" id="ARBA00023004"/>
    </source>
</evidence>
<dbReference type="PROSITE" id="PS50893">
    <property type="entry name" value="ABC_TRANSPORTER_2"/>
    <property type="match status" value="1"/>
</dbReference>
<dbReference type="OrthoDB" id="5296765at2"/>
<protein>
    <submittedName>
        <fullName evidence="12">Iron complex transport system ATP-binding protein</fullName>
    </submittedName>
</protein>
<evidence type="ECO:0000256" key="1">
    <source>
        <dbReference type="ARBA" id="ARBA00004202"/>
    </source>
</evidence>
<keyword evidence="8" id="KW-0406">Ion transport</keyword>
<evidence type="ECO:0000313" key="13">
    <source>
        <dbReference type="Proteomes" id="UP000317209"/>
    </source>
</evidence>
<evidence type="ECO:0000313" key="12">
    <source>
        <dbReference type="EMBL" id="TQL84627.1"/>
    </source>
</evidence>
<dbReference type="Proteomes" id="UP000317209">
    <property type="component" value="Unassembled WGS sequence"/>
</dbReference>
<keyword evidence="3" id="KW-1003">Cell membrane</keyword>
<evidence type="ECO:0000259" key="11">
    <source>
        <dbReference type="PROSITE" id="PS50893"/>
    </source>
</evidence>
<dbReference type="RefSeq" id="WP_141870671.1">
    <property type="nucleotide sequence ID" value="NZ_VFOX01000001.1"/>
</dbReference>
<keyword evidence="6 12" id="KW-0067">ATP-binding</keyword>
<dbReference type="EMBL" id="VFOX01000001">
    <property type="protein sequence ID" value="TQL84627.1"/>
    <property type="molecule type" value="Genomic_DNA"/>
</dbReference>
<keyword evidence="2" id="KW-0813">Transport</keyword>
<dbReference type="InterPro" id="IPR027417">
    <property type="entry name" value="P-loop_NTPase"/>
</dbReference>
<dbReference type="GO" id="GO:0016887">
    <property type="term" value="F:ATP hydrolysis activity"/>
    <property type="evidence" value="ECO:0007669"/>
    <property type="project" value="InterPro"/>
</dbReference>
<keyword evidence="13" id="KW-1185">Reference proteome</keyword>
<proteinExistence type="predicted"/>
<reference evidence="12 13" key="1">
    <citation type="submission" date="2019-06" db="EMBL/GenBank/DDBJ databases">
        <title>Sequencing the genomes of 1000 actinobacteria strains.</title>
        <authorList>
            <person name="Klenk H.-P."/>
        </authorList>
    </citation>
    <scope>NUCLEOTIDE SEQUENCE [LARGE SCALE GENOMIC DNA]</scope>
    <source>
        <strain evidence="12 13">DSM 20169</strain>
    </source>
</reference>
<feature type="domain" description="ABC transporter" evidence="11">
    <location>
        <begin position="20"/>
        <end position="256"/>
    </location>
</feature>
<comment type="subcellular location">
    <subcellularLocation>
        <location evidence="1">Cell membrane</location>
        <topology evidence="1">Peripheral membrane protein</topology>
    </subcellularLocation>
</comment>
<dbReference type="InterPro" id="IPR017871">
    <property type="entry name" value="ABC_transporter-like_CS"/>
</dbReference>
<evidence type="ECO:0000256" key="4">
    <source>
        <dbReference type="ARBA" id="ARBA00022496"/>
    </source>
</evidence>
<dbReference type="GO" id="GO:0006826">
    <property type="term" value="P:iron ion transport"/>
    <property type="evidence" value="ECO:0007669"/>
    <property type="project" value="UniProtKB-KW"/>
</dbReference>
<name>A0A543BIF5_9MICO</name>
<evidence type="ECO:0000256" key="3">
    <source>
        <dbReference type="ARBA" id="ARBA00022475"/>
    </source>
</evidence>
<dbReference type="SUPFAM" id="SSF52540">
    <property type="entry name" value="P-loop containing nucleoside triphosphate hydrolases"/>
    <property type="match status" value="1"/>
</dbReference>
<dbReference type="InterPro" id="IPR051535">
    <property type="entry name" value="Siderophore_ABC-ATPase"/>
</dbReference>
<dbReference type="Pfam" id="PF00005">
    <property type="entry name" value="ABC_tran"/>
    <property type="match status" value="1"/>
</dbReference>
<dbReference type="PANTHER" id="PTHR42771">
    <property type="entry name" value="IRON(3+)-HYDROXAMATE IMPORT ATP-BINDING PROTEIN FHUC"/>
    <property type="match status" value="1"/>
</dbReference>
<dbReference type="PROSITE" id="PS00211">
    <property type="entry name" value="ABC_TRANSPORTER_1"/>
    <property type="match status" value="1"/>
</dbReference>
<feature type="region of interest" description="Disordered" evidence="10">
    <location>
        <begin position="263"/>
        <end position="286"/>
    </location>
</feature>
<dbReference type="Gene3D" id="3.40.50.300">
    <property type="entry name" value="P-loop containing nucleotide triphosphate hydrolases"/>
    <property type="match status" value="1"/>
</dbReference>
<dbReference type="FunFam" id="3.40.50.300:FF:000134">
    <property type="entry name" value="Iron-enterobactin ABC transporter ATP-binding protein"/>
    <property type="match status" value="1"/>
</dbReference>
<evidence type="ECO:0000256" key="10">
    <source>
        <dbReference type="SAM" id="MobiDB-lite"/>
    </source>
</evidence>
<evidence type="ECO:0000256" key="8">
    <source>
        <dbReference type="ARBA" id="ARBA00023065"/>
    </source>
</evidence>
<comment type="caution">
    <text evidence="12">The sequence shown here is derived from an EMBL/GenBank/DDBJ whole genome shotgun (WGS) entry which is preliminary data.</text>
</comment>
<organism evidence="12 13">
    <name type="scientific">Microbacterium saperdae</name>
    <dbReference type="NCBI Taxonomy" id="69368"/>
    <lineage>
        <taxon>Bacteria</taxon>
        <taxon>Bacillati</taxon>
        <taxon>Actinomycetota</taxon>
        <taxon>Actinomycetes</taxon>
        <taxon>Micrococcales</taxon>
        <taxon>Microbacteriaceae</taxon>
        <taxon>Microbacterium</taxon>
    </lineage>
</organism>
<dbReference type="SMART" id="SM00382">
    <property type="entry name" value="AAA"/>
    <property type="match status" value="1"/>
</dbReference>
<keyword evidence="7" id="KW-0408">Iron</keyword>
<dbReference type="GO" id="GO:0005886">
    <property type="term" value="C:plasma membrane"/>
    <property type="evidence" value="ECO:0007669"/>
    <property type="project" value="UniProtKB-SubCell"/>
</dbReference>
<keyword evidence="9" id="KW-0472">Membrane</keyword>
<dbReference type="PANTHER" id="PTHR42771:SF2">
    <property type="entry name" value="IRON(3+)-HYDROXAMATE IMPORT ATP-BINDING PROTEIN FHUC"/>
    <property type="match status" value="1"/>
</dbReference>
<dbReference type="InterPro" id="IPR003439">
    <property type="entry name" value="ABC_transporter-like_ATP-bd"/>
</dbReference>
<accession>A0A543BIF5</accession>
<sequence length="286" mass="30482">MTAVPPIAEDRSDGPHSDILRAEAIRVGYDTRVVIDGLDVGFPVGSITALVGPNASGKSTLLKALARLLPLQAGQVLLDGAALQTMSSRVIAQRLGVLPQSPLAPEGITVADLVSRGRHPHGRLLRRSGVDDLRVVADALVVTGTAELADRPVESLSGGQRQRVWIAMALAQQTSLLLLDEPTTYLDIAHQIEVLDLLADLRAAASKTIVMVLHDLEQAAAYADRLLVLSEGRLVAEGPPREVLTEQLVQDVFGLRSRIIPDPDTGTPLILPRGRHSSSPTPQEIP</sequence>
<evidence type="ECO:0000256" key="6">
    <source>
        <dbReference type="ARBA" id="ARBA00022840"/>
    </source>
</evidence>
<keyword evidence="5" id="KW-0547">Nucleotide-binding</keyword>
<gene>
    <name evidence="12" type="ORF">FB560_0214</name>
</gene>
<evidence type="ECO:0000256" key="5">
    <source>
        <dbReference type="ARBA" id="ARBA00022741"/>
    </source>
</evidence>
<dbReference type="GO" id="GO:0005524">
    <property type="term" value="F:ATP binding"/>
    <property type="evidence" value="ECO:0007669"/>
    <property type="project" value="UniProtKB-KW"/>
</dbReference>
<keyword evidence="4" id="KW-0410">Iron transport</keyword>
<feature type="compositionally biased region" description="Polar residues" evidence="10">
    <location>
        <begin position="277"/>
        <end position="286"/>
    </location>
</feature>
<evidence type="ECO:0000256" key="2">
    <source>
        <dbReference type="ARBA" id="ARBA00022448"/>
    </source>
</evidence>
<dbReference type="AlphaFoldDB" id="A0A543BIF5"/>